<evidence type="ECO:0000256" key="1">
    <source>
        <dbReference type="ARBA" id="ARBA00001961"/>
    </source>
</evidence>
<reference evidence="9 10" key="1">
    <citation type="journal article" date="2023" name="Commun. Biol.">
        <title>Genome analysis of Parmales, the sister group of diatoms, reveals the evolutionary specialization of diatoms from phago-mixotrophs to photoautotrophs.</title>
        <authorList>
            <person name="Ban H."/>
            <person name="Sato S."/>
            <person name="Yoshikawa S."/>
            <person name="Yamada K."/>
            <person name="Nakamura Y."/>
            <person name="Ichinomiya M."/>
            <person name="Sato N."/>
            <person name="Blanc-Mathieu R."/>
            <person name="Endo H."/>
            <person name="Kuwata A."/>
            <person name="Ogata H."/>
        </authorList>
    </citation>
    <scope>NUCLEOTIDE SEQUENCE [LARGE SCALE GENOMIC DNA]</scope>
</reference>
<sequence>MYRALLLSSALVLLSVASDPTSPTSSSTIDCSSDYPSSKGYSGSEPIVSGCHPTSCGRRIFDDFASPGDVAVLRAMAEKGIGAARGGEGRPGPTIVDINSGYMRDDEGLANMYEGRTEALFTPDEYELYRSTIERIRHTVGATFGLEEGYPIFTAPTFITRLRHHEDWQPQSMHDVYWMEHVDKNNTAHYDYSGLLYLTTQDVDFTGGMFEFVEEDGVDADGDLVFKLEEALSPKAGRLVSFTGGNENPHKVNIVRGGTRYVLSFWFTCSSEHAFPAFLDGEIHKQFQPEPQPDPEL</sequence>
<evidence type="ECO:0000259" key="8">
    <source>
        <dbReference type="PROSITE" id="PS51471"/>
    </source>
</evidence>
<dbReference type="SMART" id="SM00702">
    <property type="entry name" value="P4Hc"/>
    <property type="match status" value="1"/>
</dbReference>
<dbReference type="EMBL" id="BRYB01000617">
    <property type="protein sequence ID" value="GMI34088.1"/>
    <property type="molecule type" value="Genomic_DNA"/>
</dbReference>
<keyword evidence="3" id="KW-0223">Dioxygenase</keyword>
<dbReference type="Proteomes" id="UP001165060">
    <property type="component" value="Unassembled WGS sequence"/>
</dbReference>
<evidence type="ECO:0000256" key="5">
    <source>
        <dbReference type="ARBA" id="ARBA00023004"/>
    </source>
</evidence>
<evidence type="ECO:0000256" key="4">
    <source>
        <dbReference type="ARBA" id="ARBA00023002"/>
    </source>
</evidence>
<protein>
    <recommendedName>
        <fullName evidence="8">Fe2OG dioxygenase domain-containing protein</fullName>
    </recommendedName>
</protein>
<dbReference type="InterPro" id="IPR006620">
    <property type="entry name" value="Pro_4_hyd_alph"/>
</dbReference>
<keyword evidence="5" id="KW-0408">Iron</keyword>
<dbReference type="PANTHER" id="PTHR14650">
    <property type="entry name" value="PROLYL HYDROXYLASE-RELATED"/>
    <property type="match status" value="1"/>
</dbReference>
<dbReference type="Pfam" id="PF13640">
    <property type="entry name" value="2OG-FeII_Oxy_3"/>
    <property type="match status" value="1"/>
</dbReference>
<proteinExistence type="predicted"/>
<evidence type="ECO:0000313" key="9">
    <source>
        <dbReference type="EMBL" id="GMI34088.1"/>
    </source>
</evidence>
<dbReference type="InterPro" id="IPR044862">
    <property type="entry name" value="Pro_4_hyd_alph_FE2OG_OXY"/>
</dbReference>
<dbReference type="InterPro" id="IPR039210">
    <property type="entry name" value="OGFOD3"/>
</dbReference>
<feature type="compositionally biased region" description="Low complexity" evidence="6">
    <location>
        <begin position="18"/>
        <end position="38"/>
    </location>
</feature>
<comment type="caution">
    <text evidence="9">The sequence shown here is derived from an EMBL/GenBank/DDBJ whole genome shotgun (WGS) entry which is preliminary data.</text>
</comment>
<dbReference type="Gene3D" id="2.60.120.620">
    <property type="entry name" value="q2cbj1_9rhob like domain"/>
    <property type="match status" value="1"/>
</dbReference>
<comment type="cofactor">
    <cofactor evidence="1">
        <name>L-ascorbate</name>
        <dbReference type="ChEBI" id="CHEBI:38290"/>
    </cofactor>
</comment>
<evidence type="ECO:0000256" key="3">
    <source>
        <dbReference type="ARBA" id="ARBA00022964"/>
    </source>
</evidence>
<keyword evidence="2" id="KW-0479">Metal-binding</keyword>
<accession>A0ABQ6MV75</accession>
<dbReference type="PROSITE" id="PS51471">
    <property type="entry name" value="FE2OG_OXY"/>
    <property type="match status" value="1"/>
</dbReference>
<evidence type="ECO:0000256" key="2">
    <source>
        <dbReference type="ARBA" id="ARBA00022723"/>
    </source>
</evidence>
<feature type="signal peptide" evidence="7">
    <location>
        <begin position="1"/>
        <end position="17"/>
    </location>
</feature>
<feature type="chain" id="PRO_5045591990" description="Fe2OG dioxygenase domain-containing protein" evidence="7">
    <location>
        <begin position="18"/>
        <end position="297"/>
    </location>
</feature>
<keyword evidence="4" id="KW-0560">Oxidoreductase</keyword>
<feature type="region of interest" description="Disordered" evidence="6">
    <location>
        <begin position="18"/>
        <end position="44"/>
    </location>
</feature>
<keyword evidence="10" id="KW-1185">Reference proteome</keyword>
<evidence type="ECO:0000313" key="10">
    <source>
        <dbReference type="Proteomes" id="UP001165060"/>
    </source>
</evidence>
<dbReference type="InterPro" id="IPR005123">
    <property type="entry name" value="Oxoglu/Fe-dep_dioxygenase_dom"/>
</dbReference>
<feature type="domain" description="Fe2OG dioxygenase" evidence="8">
    <location>
        <begin position="156"/>
        <end position="269"/>
    </location>
</feature>
<evidence type="ECO:0000256" key="7">
    <source>
        <dbReference type="SAM" id="SignalP"/>
    </source>
</evidence>
<gene>
    <name evidence="9" type="ORF">TeGR_g2338</name>
</gene>
<dbReference type="PANTHER" id="PTHR14650:SF1">
    <property type="entry name" value="2-OXOGLUTARATE AND IRON-DEPENDENT OXYGENASE DOMAIN-CONTAINING PROTEIN 3"/>
    <property type="match status" value="1"/>
</dbReference>
<evidence type="ECO:0000256" key="6">
    <source>
        <dbReference type="SAM" id="MobiDB-lite"/>
    </source>
</evidence>
<keyword evidence="7" id="KW-0732">Signal</keyword>
<organism evidence="9 10">
    <name type="scientific">Tetraparma gracilis</name>
    <dbReference type="NCBI Taxonomy" id="2962635"/>
    <lineage>
        <taxon>Eukaryota</taxon>
        <taxon>Sar</taxon>
        <taxon>Stramenopiles</taxon>
        <taxon>Ochrophyta</taxon>
        <taxon>Bolidophyceae</taxon>
        <taxon>Parmales</taxon>
        <taxon>Triparmaceae</taxon>
        <taxon>Tetraparma</taxon>
    </lineage>
</organism>
<name>A0ABQ6MV75_9STRA</name>